<dbReference type="EMBL" id="NGNX01000063">
    <property type="protein sequence ID" value="OYR89921.1"/>
    <property type="molecule type" value="Genomic_DNA"/>
</dbReference>
<protein>
    <recommendedName>
        <fullName evidence="5">HeH/LEM domain-containing protein</fullName>
    </recommendedName>
</protein>
<evidence type="ECO:0000313" key="3">
    <source>
        <dbReference type="Proteomes" id="UP000215828"/>
    </source>
</evidence>
<gene>
    <name evidence="1" type="ORF">CBF53_10340</name>
    <name evidence="2" type="ORF">CBF70_11150</name>
</gene>
<comment type="caution">
    <text evidence="2">The sequence shown here is derived from an EMBL/GenBank/DDBJ whole genome shotgun (WGS) entry which is preliminary data.</text>
</comment>
<reference evidence="3 4" key="3">
    <citation type="submission" date="2017-09" db="EMBL/GenBank/DDBJ databases">
        <title>Tripartite evolution among Lactobacillus johnsonii, Lactobacillus taiwanensis, Lactobacillus reuteri and their rodent host.</title>
        <authorList>
            <person name="Wang T."/>
            <person name="Knowles S."/>
            <person name="Cheng C."/>
        </authorList>
    </citation>
    <scope>NUCLEOTIDE SEQUENCE [LARGE SCALE GENOMIC DNA]</scope>
    <source>
        <strain evidence="2 3">609q</strain>
        <strain evidence="1 4">609u</strain>
    </source>
</reference>
<dbReference type="RefSeq" id="WP_094495942.1">
    <property type="nucleotide sequence ID" value="NZ_NGNV01000063.1"/>
</dbReference>
<evidence type="ECO:0000313" key="4">
    <source>
        <dbReference type="Proteomes" id="UP000216316"/>
    </source>
</evidence>
<evidence type="ECO:0000313" key="2">
    <source>
        <dbReference type="EMBL" id="OYR89921.1"/>
    </source>
</evidence>
<dbReference type="AlphaFoldDB" id="A0A256L930"/>
<dbReference type="EMBL" id="NGNV01000063">
    <property type="protein sequence ID" value="OYR86842.1"/>
    <property type="molecule type" value="Genomic_DNA"/>
</dbReference>
<sequence length="73" mass="8016">MNPSTQYIPTSFDTKDEIVAGILSGKGITQRIAMKDRTVANLKQGLDAMQISYPSNATKQQLLDIISEHHIGD</sequence>
<keyword evidence="4" id="KW-1185">Reference proteome</keyword>
<dbReference type="Proteomes" id="UP000216316">
    <property type="component" value="Unassembled WGS sequence"/>
</dbReference>
<evidence type="ECO:0000313" key="1">
    <source>
        <dbReference type="EMBL" id="OYR86842.1"/>
    </source>
</evidence>
<proteinExistence type="predicted"/>
<reference evidence="1" key="2">
    <citation type="submission" date="2017-05" db="EMBL/GenBank/DDBJ databases">
        <authorList>
            <person name="Lin X.B."/>
            <person name="Stothard P."/>
            <person name="Tasseva G."/>
            <person name="Walter J."/>
        </authorList>
    </citation>
    <scope>NUCLEOTIDE SEQUENCE</scope>
    <source>
        <strain evidence="1">609u</strain>
    </source>
</reference>
<evidence type="ECO:0008006" key="5">
    <source>
        <dbReference type="Google" id="ProtNLM"/>
    </source>
</evidence>
<dbReference type="Proteomes" id="UP000215828">
    <property type="component" value="Unassembled WGS sequence"/>
</dbReference>
<dbReference type="InterPro" id="IPR036361">
    <property type="entry name" value="SAP_dom_sf"/>
</dbReference>
<name>A0A256L930_9LACO</name>
<dbReference type="Gene3D" id="1.10.720.30">
    <property type="entry name" value="SAP domain"/>
    <property type="match status" value="1"/>
</dbReference>
<accession>A0A256L930</accession>
<organism evidence="2 3">
    <name type="scientific">Lactobacillus taiwanensis</name>
    <dbReference type="NCBI Taxonomy" id="508451"/>
    <lineage>
        <taxon>Bacteria</taxon>
        <taxon>Bacillati</taxon>
        <taxon>Bacillota</taxon>
        <taxon>Bacilli</taxon>
        <taxon>Lactobacillales</taxon>
        <taxon>Lactobacillaceae</taxon>
        <taxon>Lactobacillus</taxon>
    </lineage>
</organism>
<reference evidence="2 3" key="1">
    <citation type="submission" date="2017-04" db="EMBL/GenBank/DDBJ databases">
        <authorList>
            <person name="Afonso C.L."/>
            <person name="Miller P.J."/>
            <person name="Scott M.A."/>
            <person name="Spackman E."/>
            <person name="Goraichik I."/>
            <person name="Dimitrov K.M."/>
            <person name="Suarez D.L."/>
            <person name="Swayne D.E."/>
        </authorList>
    </citation>
    <scope>NUCLEOTIDE SEQUENCE [LARGE SCALE GENOMIC DNA]</scope>
    <source>
        <strain evidence="2 3">609q</strain>
    </source>
</reference>